<keyword evidence="3" id="KW-1185">Reference proteome</keyword>
<organism evidence="2 3">
    <name type="scientific">Rhodopirellula sallentina SM41</name>
    <dbReference type="NCBI Taxonomy" id="1263870"/>
    <lineage>
        <taxon>Bacteria</taxon>
        <taxon>Pseudomonadati</taxon>
        <taxon>Planctomycetota</taxon>
        <taxon>Planctomycetia</taxon>
        <taxon>Pirellulales</taxon>
        <taxon>Pirellulaceae</taxon>
        <taxon>Rhodopirellula</taxon>
    </lineage>
</organism>
<sequence length="415" mass="46138">MSDSQLTRDAAPGGNAAGNVKTAPAENVDATVVCLQNFLAPNMIAVCQSWSEKTRHLILLVSVAMEGNRAWTADDGGMDLRVQRTWTHAKTDHHPGGYSDVNYIHVPLDTIGQLRRAKPDVVVSCELGMRSILSAIYTSATGWFGLRRRRCQLVLAISTSPWIEASRSGLLRRTQRRCLLRFADAVTYHGPECREWLVELGVPKEQLYPWIYAADPTKIYNGPLQCVAGENGSTLRLITVGQLIDRKGVREGLGELLEVAKRMPNVAFHWTLLGDGPLMPVLRETQLPTNLTVDLRGNVNSEEIRDAYRDHEMMFFPTRGDEWGLVVDEAMHSGLVVIGNGRAQAVVTLVQTDINGYIYTPGNVDSLQTAIESYTSRSPDERMRMRETVRKTVADRTHETSAQQITDLVAKLKSN</sequence>
<dbReference type="Proteomes" id="UP000011885">
    <property type="component" value="Unassembled WGS sequence"/>
</dbReference>
<accession>M5U8K7</accession>
<proteinExistence type="predicted"/>
<dbReference type="Pfam" id="PF13692">
    <property type="entry name" value="Glyco_trans_1_4"/>
    <property type="match status" value="1"/>
</dbReference>
<dbReference type="GO" id="GO:0016757">
    <property type="term" value="F:glycosyltransferase activity"/>
    <property type="evidence" value="ECO:0007669"/>
    <property type="project" value="TreeGrafter"/>
</dbReference>
<dbReference type="PANTHER" id="PTHR45947">
    <property type="entry name" value="SULFOQUINOVOSYL TRANSFERASE SQD2"/>
    <property type="match status" value="1"/>
</dbReference>
<dbReference type="SUPFAM" id="SSF53756">
    <property type="entry name" value="UDP-Glycosyltransferase/glycogen phosphorylase"/>
    <property type="match status" value="1"/>
</dbReference>
<comment type="caution">
    <text evidence="2">The sequence shown here is derived from an EMBL/GenBank/DDBJ whole genome shotgun (WGS) entry which is preliminary data.</text>
</comment>
<dbReference type="EMBL" id="ANOH01000077">
    <property type="protein sequence ID" value="EMI57614.1"/>
    <property type="molecule type" value="Genomic_DNA"/>
</dbReference>
<protein>
    <submittedName>
        <fullName evidence="2">Hexosyltransferase</fullName>
    </submittedName>
</protein>
<dbReference type="CDD" id="cd03801">
    <property type="entry name" value="GT4_PimA-like"/>
    <property type="match status" value="1"/>
</dbReference>
<gene>
    <name evidence="2" type="ORF">RSSM_00960</name>
</gene>
<name>M5U8K7_9BACT</name>
<dbReference type="Gene3D" id="3.40.50.2000">
    <property type="entry name" value="Glycogen Phosphorylase B"/>
    <property type="match status" value="2"/>
</dbReference>
<evidence type="ECO:0000313" key="2">
    <source>
        <dbReference type="EMBL" id="EMI57614.1"/>
    </source>
</evidence>
<reference evidence="2 3" key="1">
    <citation type="journal article" date="2013" name="Mar. Genomics">
        <title>Expression of sulfatases in Rhodopirellula baltica and the diversity of sulfatases in the genus Rhodopirellula.</title>
        <authorList>
            <person name="Wegner C.E."/>
            <person name="Richter-Heitmann T."/>
            <person name="Klindworth A."/>
            <person name="Klockow C."/>
            <person name="Richter M."/>
            <person name="Achstetter T."/>
            <person name="Glockner F.O."/>
            <person name="Harder J."/>
        </authorList>
    </citation>
    <scope>NUCLEOTIDE SEQUENCE [LARGE SCALE GENOMIC DNA]</scope>
    <source>
        <strain evidence="2 3">SM41</strain>
    </source>
</reference>
<keyword evidence="2" id="KW-0808">Transferase</keyword>
<dbReference type="PATRIC" id="fig|1263870.3.peg.1047"/>
<dbReference type="InterPro" id="IPR050194">
    <property type="entry name" value="Glycosyltransferase_grp1"/>
</dbReference>
<dbReference type="PANTHER" id="PTHR45947:SF3">
    <property type="entry name" value="SULFOQUINOVOSYL TRANSFERASE SQD2"/>
    <property type="match status" value="1"/>
</dbReference>
<evidence type="ECO:0000256" key="1">
    <source>
        <dbReference type="SAM" id="MobiDB-lite"/>
    </source>
</evidence>
<feature type="region of interest" description="Disordered" evidence="1">
    <location>
        <begin position="1"/>
        <end position="21"/>
    </location>
</feature>
<dbReference type="AlphaFoldDB" id="M5U8K7"/>
<evidence type="ECO:0000313" key="3">
    <source>
        <dbReference type="Proteomes" id="UP000011885"/>
    </source>
</evidence>